<feature type="region of interest" description="Disordered" evidence="2">
    <location>
        <begin position="452"/>
        <end position="478"/>
    </location>
</feature>
<sequence length="783" mass="86096">MLFRGWVSRSSAPLWGAAVLGFCPCAVLVQSCPNSSCFGPIRGAGLRARGEFAFFLRFRYISGLKLQFARGLSEIYPKFFAEIPMNGFLYYSILLTTGFPLVIANGFLNCCADFNQSEAQEMVFQKRSSSEMEPSGGGQVAEMPRVPKFARGKRSARKKEGQSPVQMMCPFDLLATVAGKLLDEGEGSLGNMSAGFPALAAKDVRVKQEQCNEEMKHFKHEVTDQDSCNESAILPHNVFPRSLNHGRNEDPKAMSEPRDKETSMISCAKAELGCNFRAIADRWSPESVESGAFTGDAAASLMPAATAGFHKNAPDMYNLLDPMDVDVKPPPLVSSDSTGEMPLYGDKIRRSNSLPRGPKGVAGYAVDRDDDDDKSSGCTHPSTTTNRDYRSNCTAEHSRVRKLLTNVERKPSFRNKKMHYTRQRTQRSTFKRRKLFDRHAVLSSEFGRASAKGNTKVTGRDSHATSLEANKETNSTPFQKPCASNDCHVKLRIKSFKVPELLVEIPESATVGSLKKTVLEAVTAILGGGLRVGVLHHGKKVRDDSKTLMQAGIGQDDMLDNLGFSLEPNCTHNPSQVQAHEDISFLETFDTTEPLARIAPADSSSKHGEVDVSQELALTNLVNYQCSDHDSVHSPGGISSPDKVSTNSRALVPVPSTDPNAGAVVPVNKSKRSPEQGQRRIRRPFSVAEVEALVLAVEKLGTGRWRDVKLRAFDNAKHRTYVDLKDKWKTLVHTASISPQQRRGEPVPQELLDRVLAAQAYWSQQQAKLQSKTPPLAEARLLT</sequence>
<feature type="chain" id="PRO_5032922938" evidence="3">
    <location>
        <begin position="32"/>
        <end position="783"/>
    </location>
</feature>
<feature type="region of interest" description="Disordered" evidence="2">
    <location>
        <begin position="629"/>
        <end position="680"/>
    </location>
</feature>
<dbReference type="PROSITE" id="PS51294">
    <property type="entry name" value="HTH_MYB"/>
    <property type="match status" value="1"/>
</dbReference>
<dbReference type="PANTHER" id="PTHR21717">
    <property type="entry name" value="TELOMERIC REPEAT BINDING PROTEIN"/>
    <property type="match status" value="1"/>
</dbReference>
<dbReference type="SUPFAM" id="SSF46689">
    <property type="entry name" value="Homeodomain-like"/>
    <property type="match status" value="1"/>
</dbReference>
<evidence type="ECO:0000256" key="3">
    <source>
        <dbReference type="SAM" id="SignalP"/>
    </source>
</evidence>
<feature type="domain" description="Myb-like" evidence="5">
    <location>
        <begin position="677"/>
        <end position="732"/>
    </location>
</feature>
<dbReference type="Proteomes" id="UP000636709">
    <property type="component" value="Unassembled WGS sequence"/>
</dbReference>
<evidence type="ECO:0000256" key="2">
    <source>
        <dbReference type="SAM" id="MobiDB-lite"/>
    </source>
</evidence>
<proteinExistence type="predicted"/>
<dbReference type="InterPro" id="IPR031105">
    <property type="entry name" value="TRP_plant"/>
</dbReference>
<organism evidence="7 8">
    <name type="scientific">Digitaria exilis</name>
    <dbReference type="NCBI Taxonomy" id="1010633"/>
    <lineage>
        <taxon>Eukaryota</taxon>
        <taxon>Viridiplantae</taxon>
        <taxon>Streptophyta</taxon>
        <taxon>Embryophyta</taxon>
        <taxon>Tracheophyta</taxon>
        <taxon>Spermatophyta</taxon>
        <taxon>Magnoliopsida</taxon>
        <taxon>Liliopsida</taxon>
        <taxon>Poales</taxon>
        <taxon>Poaceae</taxon>
        <taxon>PACMAD clade</taxon>
        <taxon>Panicoideae</taxon>
        <taxon>Panicodae</taxon>
        <taxon>Paniceae</taxon>
        <taxon>Anthephorinae</taxon>
        <taxon>Digitaria</taxon>
    </lineage>
</organism>
<dbReference type="PANTHER" id="PTHR21717:SF70">
    <property type="entry name" value="TELOMERE REPEAT-BINDING PROTEIN 2-RELATED"/>
    <property type="match status" value="1"/>
</dbReference>
<gene>
    <name evidence="7" type="ORF">HU200_025049</name>
</gene>
<comment type="caution">
    <text evidence="7">The sequence shown here is derived from an EMBL/GenBank/DDBJ whole genome shotgun (WGS) entry which is preliminary data.</text>
</comment>
<dbReference type="GO" id="GO:0042162">
    <property type="term" value="F:telomeric DNA binding"/>
    <property type="evidence" value="ECO:0007669"/>
    <property type="project" value="UniProtKB-ARBA"/>
</dbReference>
<feature type="domain" description="HTH myb-type" evidence="6">
    <location>
        <begin position="677"/>
        <end position="736"/>
    </location>
</feature>
<dbReference type="InterPro" id="IPR000626">
    <property type="entry name" value="Ubiquitin-like_dom"/>
</dbReference>
<keyword evidence="3" id="KW-0732">Signal</keyword>
<evidence type="ECO:0000259" key="6">
    <source>
        <dbReference type="PROSITE" id="PS51294"/>
    </source>
</evidence>
<dbReference type="PROSITE" id="PS51257">
    <property type="entry name" value="PROKAR_LIPOPROTEIN"/>
    <property type="match status" value="1"/>
</dbReference>
<protein>
    <submittedName>
        <fullName evidence="7">Uncharacterized protein</fullName>
    </submittedName>
</protein>
<evidence type="ECO:0000256" key="1">
    <source>
        <dbReference type="ARBA" id="ARBA00023125"/>
    </source>
</evidence>
<dbReference type="InterPro" id="IPR001005">
    <property type="entry name" value="SANT/Myb"/>
</dbReference>
<feature type="compositionally biased region" description="Polar residues" evidence="2">
    <location>
        <begin position="376"/>
        <end position="394"/>
    </location>
</feature>
<dbReference type="SUPFAM" id="SSF54236">
    <property type="entry name" value="Ubiquitin-like"/>
    <property type="match status" value="1"/>
</dbReference>
<feature type="compositionally biased region" description="Polar residues" evidence="2">
    <location>
        <begin position="464"/>
        <end position="478"/>
    </location>
</feature>
<keyword evidence="1" id="KW-0238">DNA-binding</keyword>
<evidence type="ECO:0000259" key="4">
    <source>
        <dbReference type="PROSITE" id="PS50053"/>
    </source>
</evidence>
<dbReference type="OrthoDB" id="2020981at2759"/>
<keyword evidence="8" id="KW-1185">Reference proteome</keyword>
<dbReference type="SMART" id="SM00717">
    <property type="entry name" value="SANT"/>
    <property type="match status" value="1"/>
</dbReference>
<reference evidence="7" key="1">
    <citation type="submission" date="2020-07" db="EMBL/GenBank/DDBJ databases">
        <title>Genome sequence and genetic diversity analysis of an under-domesticated orphan crop, white fonio (Digitaria exilis).</title>
        <authorList>
            <person name="Bennetzen J.L."/>
            <person name="Chen S."/>
            <person name="Ma X."/>
            <person name="Wang X."/>
            <person name="Yssel A.E.J."/>
            <person name="Chaluvadi S.R."/>
            <person name="Johnson M."/>
            <person name="Gangashetty P."/>
            <person name="Hamidou F."/>
            <person name="Sanogo M.D."/>
            <person name="Zwaenepoel A."/>
            <person name="Wallace J."/>
            <person name="Van De Peer Y."/>
            <person name="Van Deynze A."/>
        </authorList>
    </citation>
    <scope>NUCLEOTIDE SEQUENCE</scope>
    <source>
        <tissue evidence="7">Leaves</tissue>
    </source>
</reference>
<feature type="region of interest" description="Disordered" evidence="2">
    <location>
        <begin position="333"/>
        <end position="394"/>
    </location>
</feature>
<evidence type="ECO:0000313" key="7">
    <source>
        <dbReference type="EMBL" id="KAF8718747.1"/>
    </source>
</evidence>
<feature type="signal peptide" evidence="3">
    <location>
        <begin position="1"/>
        <end position="31"/>
    </location>
</feature>
<evidence type="ECO:0000259" key="5">
    <source>
        <dbReference type="PROSITE" id="PS50090"/>
    </source>
</evidence>
<dbReference type="InterPro" id="IPR057625">
    <property type="entry name" value="TPR1-6-like_ubiquitin"/>
</dbReference>
<dbReference type="InterPro" id="IPR029071">
    <property type="entry name" value="Ubiquitin-like_domsf"/>
</dbReference>
<feature type="region of interest" description="Disordered" evidence="2">
    <location>
        <begin position="239"/>
        <end position="259"/>
    </location>
</feature>
<accession>A0A835C9E9</accession>
<dbReference type="Gene3D" id="1.10.246.220">
    <property type="match status" value="1"/>
</dbReference>
<dbReference type="InterPro" id="IPR017930">
    <property type="entry name" value="Myb_dom"/>
</dbReference>
<dbReference type="CDD" id="cd11660">
    <property type="entry name" value="SANT_TRF"/>
    <property type="match status" value="1"/>
</dbReference>
<dbReference type="PROSITE" id="PS50053">
    <property type="entry name" value="UBIQUITIN_2"/>
    <property type="match status" value="1"/>
</dbReference>
<dbReference type="InterPro" id="IPR009057">
    <property type="entry name" value="Homeodomain-like_sf"/>
</dbReference>
<dbReference type="Pfam" id="PF23603">
    <property type="entry name" value="Ubiquitin_TPR1"/>
    <property type="match status" value="1"/>
</dbReference>
<name>A0A835C9E9_9POAL</name>
<dbReference type="PROSITE" id="PS50090">
    <property type="entry name" value="MYB_LIKE"/>
    <property type="match status" value="1"/>
</dbReference>
<feature type="compositionally biased region" description="Basic and acidic residues" evidence="2">
    <location>
        <begin position="246"/>
        <end position="259"/>
    </location>
</feature>
<feature type="domain" description="Ubiquitin-like" evidence="4">
    <location>
        <begin position="489"/>
        <end position="559"/>
    </location>
</feature>
<dbReference type="AlphaFoldDB" id="A0A835C9E9"/>
<evidence type="ECO:0000313" key="8">
    <source>
        <dbReference type="Proteomes" id="UP000636709"/>
    </source>
</evidence>
<dbReference type="EMBL" id="JACEFO010001706">
    <property type="protein sequence ID" value="KAF8718747.1"/>
    <property type="molecule type" value="Genomic_DNA"/>
</dbReference>